<dbReference type="InterPro" id="IPR036237">
    <property type="entry name" value="Xyl_isomerase-like_sf"/>
</dbReference>
<dbReference type="SUPFAM" id="SSF51658">
    <property type="entry name" value="Xylose isomerase-like"/>
    <property type="match status" value="1"/>
</dbReference>
<organism evidence="2 3">
    <name type="scientific">Cohnella yongneupensis</name>
    <dbReference type="NCBI Taxonomy" id="425006"/>
    <lineage>
        <taxon>Bacteria</taxon>
        <taxon>Bacillati</taxon>
        <taxon>Bacillota</taxon>
        <taxon>Bacilli</taxon>
        <taxon>Bacillales</taxon>
        <taxon>Paenibacillaceae</taxon>
        <taxon>Cohnella</taxon>
    </lineage>
</organism>
<dbReference type="EMBL" id="JBHSNC010000024">
    <property type="protein sequence ID" value="MFC5529437.1"/>
    <property type="molecule type" value="Genomic_DNA"/>
</dbReference>
<gene>
    <name evidence="2" type="ORF">ACFPQ4_08240</name>
</gene>
<keyword evidence="2" id="KW-0413">Isomerase</keyword>
<dbReference type="GO" id="GO:0016853">
    <property type="term" value="F:isomerase activity"/>
    <property type="evidence" value="ECO:0007669"/>
    <property type="project" value="UniProtKB-KW"/>
</dbReference>
<comment type="caution">
    <text evidence="2">The sequence shown here is derived from an EMBL/GenBank/DDBJ whole genome shotgun (WGS) entry which is preliminary data.</text>
</comment>
<evidence type="ECO:0000313" key="3">
    <source>
        <dbReference type="Proteomes" id="UP001596108"/>
    </source>
</evidence>
<dbReference type="RefSeq" id="WP_378111309.1">
    <property type="nucleotide sequence ID" value="NZ_JBHSNC010000024.1"/>
</dbReference>
<protein>
    <submittedName>
        <fullName evidence="2">Sugar phosphate isomerase/epimerase family protein</fullName>
    </submittedName>
</protein>
<dbReference type="Gene3D" id="3.20.20.150">
    <property type="entry name" value="Divalent-metal-dependent TIM barrel enzymes"/>
    <property type="match status" value="1"/>
</dbReference>
<sequence length="284" mass="32388">MKIKSFKALWGMEGSLEQQFERIAAAGYSGIESPLPHAMEELLGFPAEDKQFRRLLERYDLDYIAMVFSDGADHADSFREQVERAMTYGPILINSHSARDSMSFKEQAAFFEKALAIELKANIPVGHETHRGRAMFTPWTTGALLREFPELKLTADFSHWVCVCESLLGDQKENLDLAIGRTVHIHSRVGYAQGPQVTHPASSEYALELATHLDWWRAVMQDRVRTGRELTFTPEFGPAGYMHTLPFTAHPVTDLWEVCLWMKRRFEQVADEIRLDTAMGRQPV</sequence>
<accession>A0ABW0R0U0</accession>
<keyword evidence="3" id="KW-1185">Reference proteome</keyword>
<dbReference type="InterPro" id="IPR013022">
    <property type="entry name" value="Xyl_isomerase-like_TIM-brl"/>
</dbReference>
<evidence type="ECO:0000259" key="1">
    <source>
        <dbReference type="Pfam" id="PF01261"/>
    </source>
</evidence>
<proteinExistence type="predicted"/>
<evidence type="ECO:0000313" key="2">
    <source>
        <dbReference type="EMBL" id="MFC5529437.1"/>
    </source>
</evidence>
<reference evidence="3" key="1">
    <citation type="journal article" date="2019" name="Int. J. Syst. Evol. Microbiol.">
        <title>The Global Catalogue of Microorganisms (GCM) 10K type strain sequencing project: providing services to taxonomists for standard genome sequencing and annotation.</title>
        <authorList>
            <consortium name="The Broad Institute Genomics Platform"/>
            <consortium name="The Broad Institute Genome Sequencing Center for Infectious Disease"/>
            <person name="Wu L."/>
            <person name="Ma J."/>
        </authorList>
    </citation>
    <scope>NUCLEOTIDE SEQUENCE [LARGE SCALE GENOMIC DNA]</scope>
    <source>
        <strain evidence="3">CGMCC 1.18578</strain>
    </source>
</reference>
<dbReference type="Proteomes" id="UP001596108">
    <property type="component" value="Unassembled WGS sequence"/>
</dbReference>
<feature type="domain" description="Xylose isomerase-like TIM barrel" evidence="1">
    <location>
        <begin position="20"/>
        <end position="186"/>
    </location>
</feature>
<dbReference type="Pfam" id="PF01261">
    <property type="entry name" value="AP_endonuc_2"/>
    <property type="match status" value="1"/>
</dbReference>
<name>A0ABW0R0U0_9BACL</name>